<dbReference type="Proteomes" id="UP001060085">
    <property type="component" value="Linkage Group LG04"/>
</dbReference>
<keyword evidence="2" id="KW-1185">Reference proteome</keyword>
<evidence type="ECO:0000313" key="2">
    <source>
        <dbReference type="Proteomes" id="UP001060085"/>
    </source>
</evidence>
<reference evidence="2" key="1">
    <citation type="journal article" date="2023" name="Nat. Plants">
        <title>Single-cell RNA sequencing provides a high-resolution roadmap for understanding the multicellular compartmentation of specialized metabolism.</title>
        <authorList>
            <person name="Sun S."/>
            <person name="Shen X."/>
            <person name="Li Y."/>
            <person name="Li Y."/>
            <person name="Wang S."/>
            <person name="Li R."/>
            <person name="Zhang H."/>
            <person name="Shen G."/>
            <person name="Guo B."/>
            <person name="Wei J."/>
            <person name="Xu J."/>
            <person name="St-Pierre B."/>
            <person name="Chen S."/>
            <person name="Sun C."/>
        </authorList>
    </citation>
    <scope>NUCLEOTIDE SEQUENCE [LARGE SCALE GENOMIC DNA]</scope>
</reference>
<protein>
    <submittedName>
        <fullName evidence="1">Uncharacterized protein</fullName>
    </submittedName>
</protein>
<evidence type="ECO:0000313" key="1">
    <source>
        <dbReference type="EMBL" id="KAI5666284.1"/>
    </source>
</evidence>
<gene>
    <name evidence="1" type="ORF">M9H77_16137</name>
</gene>
<accession>A0ACC0B0T0</accession>
<organism evidence="1 2">
    <name type="scientific">Catharanthus roseus</name>
    <name type="common">Madagascar periwinkle</name>
    <name type="synonym">Vinca rosea</name>
    <dbReference type="NCBI Taxonomy" id="4058"/>
    <lineage>
        <taxon>Eukaryota</taxon>
        <taxon>Viridiplantae</taxon>
        <taxon>Streptophyta</taxon>
        <taxon>Embryophyta</taxon>
        <taxon>Tracheophyta</taxon>
        <taxon>Spermatophyta</taxon>
        <taxon>Magnoliopsida</taxon>
        <taxon>eudicotyledons</taxon>
        <taxon>Gunneridae</taxon>
        <taxon>Pentapetalae</taxon>
        <taxon>asterids</taxon>
        <taxon>lamiids</taxon>
        <taxon>Gentianales</taxon>
        <taxon>Apocynaceae</taxon>
        <taxon>Rauvolfioideae</taxon>
        <taxon>Vinceae</taxon>
        <taxon>Catharanthinae</taxon>
        <taxon>Catharanthus</taxon>
    </lineage>
</organism>
<comment type="caution">
    <text evidence="1">The sequence shown here is derived from an EMBL/GenBank/DDBJ whole genome shotgun (WGS) entry which is preliminary data.</text>
</comment>
<sequence length="1256" mass="142896">MGVSQNDGSRMEGWLYLIRCNRIGLQYSRKRYFVLRDHLLKSYKSIPLSNNEVCYGSEAAETAAGLHIIVHLMECQVSICFYSESSALTTKFLLFTRNVLKPSSDLVAIKRLNCSTKARHTNSLDWTLCSSKVHDAMTSDVVAPSPWTIFGCQNGLRLFKEAKDREFHGKWDDHPAIMAVGVIDGSSEAVFQTLMSLGPSRSEWDFCFYKGSVIEHLDGHTDIVHKLLYRNWLPWGMKPRDLLLRRYWRREDDGTYVILYHSVVHQKCPPQKGYVRACLKNFFKILENYLLVCAGNKMSYAILTGGGFVISPMNQGKQSVVKHMLAIDWKFWKSYLQPSCARSITIRMLERIAALRELFRTKLGNHTASDFSSGELMRERRLNQHGADLKVEVQTRLENGKSKEEAEEEEMVKTPSEHASLMGLNESTDEFFDVSEPLDYDQTENSWSSDFSPDTYCQDTRHPKLSTAAVFVKKLHDLADIFAAVQKKGYVDLQEMAKEDSLSCNYGFTLPKDPACNLLCSWTAADPSTFLIRGETYLEDRKKIKAKGTLMQMVAADWLRSDKREDDLAGRPGSIVQMSSFALQKYAAKGGPEFFFIVNIQVPGSTTYNLALYYMMSTPVEDTPLLESFIKGDDAYRNSRFKLIPYISKGSWIVKQSVGKKACLVGQALEINYFHGKNYIELGVDIGSSTVARGVVSLVLGYLNNLVIEMAFLIQANTPEELPEFLLGTCRLNHLDAAKSIPVKPSVVSMVVASLNENGFDQCEHIVKKWASTTLETEVKEDKHNLLSLVRAHLLQVLLGAKLFCNSLMMAYKLWLHLLLCSFLKKLYPNSLECPRSYDKLRFNPRKSDCSLLTTHDDYSMMSKLPKEKTSVVTILRDPVDRVFSTYEFSVEVAARFLVHPNITSAIRMSNRLRAKGKAISTLDIWPWKYLVPWMREDLFARRNARKRNGLDSTHSRDPYSMEDVVMPLHEYINHPMARDIVHNGATFQVAGLTNNSYLAEAHELRHCVLKHEALGEYVLEVAKKRLDGMLYIGLTENHKESAKIFADVVGAQVISQFKGTNFTTDESTPNSAGKSSSIPDPNGTNDHLVRMGVQQKQRKLLTENVEAISGNMTAGNLIEVYESCVKPLRKAQSQRRTNSLKQIHPANFTKEARRHIREEVLQEIISLNRLDVELYKYARDIFAKQQRHMVPIIVRALVHMLLHDELQENRRSMFSNSYNGEPCLKVLYVSLASFLILLFVAVFVNARRRTFKLKL</sequence>
<name>A0ACC0B0T0_CATRO</name>
<proteinExistence type="predicted"/>
<dbReference type="EMBL" id="CM044704">
    <property type="protein sequence ID" value="KAI5666284.1"/>
    <property type="molecule type" value="Genomic_DNA"/>
</dbReference>